<keyword evidence="1" id="KW-0472">Membrane</keyword>
<sequence length="99" mass="11157">MLHSELLVNACHSLSGGLLFGFPVLAILVTVLYLFKTQDTLRRERLIIKGLRELVANKDTDRHLPSTKVIDLAEKRFAELKAQSSIDPKLLLALDYNLN</sequence>
<protein>
    <submittedName>
        <fullName evidence="2">Uncharacterized protein</fullName>
    </submittedName>
</protein>
<dbReference type="Proteomes" id="UP000630660">
    <property type="component" value="Unassembled WGS sequence"/>
</dbReference>
<dbReference type="EMBL" id="WJKJ01000258">
    <property type="protein sequence ID" value="MBD3365106.1"/>
    <property type="molecule type" value="Genomic_DNA"/>
</dbReference>
<proteinExistence type="predicted"/>
<organism evidence="2 3">
    <name type="scientific">candidate division WOR-3 bacterium</name>
    <dbReference type="NCBI Taxonomy" id="2052148"/>
    <lineage>
        <taxon>Bacteria</taxon>
        <taxon>Bacteria division WOR-3</taxon>
    </lineage>
</organism>
<accession>A0A9D5KCG7</accession>
<feature type="non-terminal residue" evidence="2">
    <location>
        <position position="99"/>
    </location>
</feature>
<evidence type="ECO:0000313" key="3">
    <source>
        <dbReference type="Proteomes" id="UP000630660"/>
    </source>
</evidence>
<feature type="transmembrane region" description="Helical" evidence="1">
    <location>
        <begin position="12"/>
        <end position="35"/>
    </location>
</feature>
<evidence type="ECO:0000313" key="2">
    <source>
        <dbReference type="EMBL" id="MBD3365106.1"/>
    </source>
</evidence>
<keyword evidence="1" id="KW-0812">Transmembrane</keyword>
<comment type="caution">
    <text evidence="2">The sequence shown here is derived from an EMBL/GenBank/DDBJ whole genome shotgun (WGS) entry which is preliminary data.</text>
</comment>
<keyword evidence="1" id="KW-1133">Transmembrane helix</keyword>
<name>A0A9D5KCG7_UNCW3</name>
<dbReference type="AlphaFoldDB" id="A0A9D5KCG7"/>
<reference evidence="2" key="1">
    <citation type="submission" date="2019-11" db="EMBL/GenBank/DDBJ databases">
        <title>Microbial mats filling the niche in hypersaline microbial mats.</title>
        <authorList>
            <person name="Wong H.L."/>
            <person name="Macleod F.I."/>
            <person name="White R.A. III"/>
            <person name="Burns B.P."/>
        </authorList>
    </citation>
    <scope>NUCLEOTIDE SEQUENCE</scope>
    <source>
        <strain evidence="2">Bin_327</strain>
    </source>
</reference>
<evidence type="ECO:0000256" key="1">
    <source>
        <dbReference type="SAM" id="Phobius"/>
    </source>
</evidence>
<gene>
    <name evidence="2" type="ORF">GF359_07810</name>
</gene>